<dbReference type="AlphaFoldDB" id="A0A852WLW8"/>
<dbReference type="Pfam" id="PF13830">
    <property type="entry name" value="DUF4192"/>
    <property type="match status" value="1"/>
</dbReference>
<evidence type="ECO:0008006" key="3">
    <source>
        <dbReference type="Google" id="ProtNLM"/>
    </source>
</evidence>
<keyword evidence="2" id="KW-1185">Reference proteome</keyword>
<protein>
    <recommendedName>
        <fullName evidence="3">DUF4192 domain-containing protein</fullName>
    </recommendedName>
</protein>
<dbReference type="Proteomes" id="UP000573599">
    <property type="component" value="Unassembled WGS sequence"/>
</dbReference>
<reference evidence="1 2" key="1">
    <citation type="submission" date="2020-07" db="EMBL/GenBank/DDBJ databases">
        <title>Sequencing the genomes of 1000 actinobacteria strains.</title>
        <authorList>
            <person name="Klenk H.-P."/>
        </authorList>
    </citation>
    <scope>NUCLEOTIDE SEQUENCE [LARGE SCALE GENOMIC DNA]</scope>
    <source>
        <strain evidence="1 2">DSM 23987</strain>
    </source>
</reference>
<organism evidence="1 2">
    <name type="scientific">Pedococcus badiiscoriae</name>
    <dbReference type="NCBI Taxonomy" id="642776"/>
    <lineage>
        <taxon>Bacteria</taxon>
        <taxon>Bacillati</taxon>
        <taxon>Actinomycetota</taxon>
        <taxon>Actinomycetes</taxon>
        <taxon>Micrococcales</taxon>
        <taxon>Intrasporangiaceae</taxon>
        <taxon>Pedococcus</taxon>
    </lineage>
</organism>
<comment type="caution">
    <text evidence="1">The sequence shown here is derived from an EMBL/GenBank/DDBJ whole genome shotgun (WGS) entry which is preliminary data.</text>
</comment>
<accession>A0A852WLW8</accession>
<dbReference type="InterPro" id="IPR025447">
    <property type="entry name" value="DUF4192"/>
</dbReference>
<dbReference type="EMBL" id="JACCAB010000001">
    <property type="protein sequence ID" value="NYG07774.1"/>
    <property type="molecule type" value="Genomic_DNA"/>
</dbReference>
<sequence>MTTHALKLTSPSELIAVLPYILGFHPSQSIVVLCLHESHLGLIQRLDLPTNDAVGQAIDGLLPSLVREHPDAVLLVGYEATTDQSSPALNALSRALRSVHVMVTDRLVVYDGRWRSLDCDNPDCCPHEGTAVPEPADLAAIAAEYVGQEVVPLPDRQALARQLEPDAPVSARVGRLLAHHPKRQVDEPGEWVHPWPAVLDASDDPQPLTAGDAAGAARSLWDVGLRDGLVAWLTPGTLDPTLISAEVRDRLSQLNRCWDEHDSEPMAVVAQNRIQARLVRLCAMLPDRHAAPALTVLASFTWWRGDGALTRVALDRALRCDPDYRLALLLQHMVDLAIRSRPNR</sequence>
<proteinExistence type="predicted"/>
<name>A0A852WLW8_9MICO</name>
<gene>
    <name evidence="1" type="ORF">BJ986_002261</name>
</gene>
<evidence type="ECO:0000313" key="2">
    <source>
        <dbReference type="Proteomes" id="UP000573599"/>
    </source>
</evidence>
<evidence type="ECO:0000313" key="1">
    <source>
        <dbReference type="EMBL" id="NYG07774.1"/>
    </source>
</evidence>
<dbReference type="RefSeq" id="WP_179422073.1">
    <property type="nucleotide sequence ID" value="NZ_JACCAB010000001.1"/>
</dbReference>